<organism evidence="8 9">
    <name type="scientific">Fulvivirga imtechensis AK7</name>
    <dbReference type="NCBI Taxonomy" id="1237149"/>
    <lineage>
        <taxon>Bacteria</taxon>
        <taxon>Pseudomonadati</taxon>
        <taxon>Bacteroidota</taxon>
        <taxon>Cytophagia</taxon>
        <taxon>Cytophagales</taxon>
        <taxon>Fulvivirgaceae</taxon>
        <taxon>Fulvivirga</taxon>
    </lineage>
</organism>
<keyword evidence="2" id="KW-0067">ATP-binding</keyword>
<dbReference type="InterPro" id="IPR011006">
    <property type="entry name" value="CheY-like_superfamily"/>
</dbReference>
<evidence type="ECO:0000256" key="5">
    <source>
        <dbReference type="PROSITE-ProRule" id="PRU00169"/>
    </source>
</evidence>
<feature type="domain" description="Response regulatory" evidence="7">
    <location>
        <begin position="10"/>
        <end position="129"/>
    </location>
</feature>
<dbReference type="CDD" id="cd00009">
    <property type="entry name" value="AAA"/>
    <property type="match status" value="1"/>
</dbReference>
<comment type="caution">
    <text evidence="8">The sequence shown here is derived from an EMBL/GenBank/DDBJ whole genome shotgun (WGS) entry which is preliminary data.</text>
</comment>
<dbReference type="STRING" id="1237149.C900_04093"/>
<dbReference type="SUPFAM" id="SSF46689">
    <property type="entry name" value="Homeodomain-like"/>
    <property type="match status" value="1"/>
</dbReference>
<dbReference type="PROSITE" id="PS50110">
    <property type="entry name" value="RESPONSE_REGULATORY"/>
    <property type="match status" value="1"/>
</dbReference>
<dbReference type="AlphaFoldDB" id="L8JMF1"/>
<dbReference type="eggNOG" id="COG2204">
    <property type="taxonomic scope" value="Bacteria"/>
</dbReference>
<dbReference type="Pfam" id="PF00072">
    <property type="entry name" value="Response_reg"/>
    <property type="match status" value="1"/>
</dbReference>
<dbReference type="Pfam" id="PF00158">
    <property type="entry name" value="Sigma54_activat"/>
    <property type="match status" value="1"/>
</dbReference>
<dbReference type="InterPro" id="IPR002197">
    <property type="entry name" value="HTH_Fis"/>
</dbReference>
<dbReference type="Gene3D" id="3.40.50.300">
    <property type="entry name" value="P-loop containing nucleotide triphosphate hydrolases"/>
    <property type="match status" value="1"/>
</dbReference>
<dbReference type="FunFam" id="3.40.50.300:FF:000006">
    <property type="entry name" value="DNA-binding transcriptional regulator NtrC"/>
    <property type="match status" value="1"/>
</dbReference>
<protein>
    <submittedName>
        <fullName evidence="8">Two-component system response regulator</fullName>
    </submittedName>
</protein>
<dbReference type="Gene3D" id="1.10.10.60">
    <property type="entry name" value="Homeodomain-like"/>
    <property type="match status" value="1"/>
</dbReference>
<dbReference type="PANTHER" id="PTHR32071">
    <property type="entry name" value="TRANSCRIPTIONAL REGULATORY PROTEIN"/>
    <property type="match status" value="1"/>
</dbReference>
<dbReference type="GO" id="GO:0006355">
    <property type="term" value="P:regulation of DNA-templated transcription"/>
    <property type="evidence" value="ECO:0007669"/>
    <property type="project" value="InterPro"/>
</dbReference>
<dbReference type="InterPro" id="IPR002078">
    <property type="entry name" value="Sigma_54_int"/>
</dbReference>
<dbReference type="InterPro" id="IPR027417">
    <property type="entry name" value="P-loop_NTPase"/>
</dbReference>
<dbReference type="GO" id="GO:0005524">
    <property type="term" value="F:ATP binding"/>
    <property type="evidence" value="ECO:0007669"/>
    <property type="project" value="UniProtKB-KW"/>
</dbReference>
<keyword evidence="5" id="KW-0597">Phosphoprotein</keyword>
<proteinExistence type="predicted"/>
<dbReference type="PRINTS" id="PR01590">
    <property type="entry name" value="HTHFIS"/>
</dbReference>
<sequence>MVEKNSKTGKILIVDDNEDLLKAAKIFLKRHFQQVDLEKDPESIPTLLNNENYDVILLDMNFTKDVSSGKEGYYWLEKILEIDPSAVVVLITAYGDVQMAVKAIKAGATDFVLKPWENEKLLATLYSAMKLRETKLEVEDLRTKQKQINLQINTRYQDIIGKSPAIHKVFETIDRVAATDANVLILGENGTGKELVARAIHNNSARKDQVFVNVDLGSVSETLFESELFGHKKGAFTDAKEDRAGRFEIANDGTLFLDEIGNLSMPLQAKLLTVLQNRRVSRVGSNKETNIDIRLVCATNMPLYEMVKENKFRQDLLYRINTIEVELPPLRDRLEDIPLLANHFLEHYAQKYGKLVSKISDAAISRMQKHTWPGNIREIQHAIERAVIMSNSQVLQPEDFNLNTQTHSTVDGDNVMLDQFKLEDVEKILIRKVLKKYNGNITQAASELGLTRSSLYRRLEKYGL</sequence>
<dbReference type="InterPro" id="IPR003593">
    <property type="entry name" value="AAA+_ATPase"/>
</dbReference>
<dbReference type="RefSeq" id="WP_009581511.1">
    <property type="nucleotide sequence ID" value="NZ_AMZN01000056.1"/>
</dbReference>
<dbReference type="SMART" id="SM00382">
    <property type="entry name" value="AAA"/>
    <property type="match status" value="1"/>
</dbReference>
<keyword evidence="3" id="KW-0805">Transcription regulation</keyword>
<dbReference type="Gene3D" id="3.40.50.2300">
    <property type="match status" value="1"/>
</dbReference>
<dbReference type="EMBL" id="AMZN01000056">
    <property type="protein sequence ID" value="ELR70096.1"/>
    <property type="molecule type" value="Genomic_DNA"/>
</dbReference>
<evidence type="ECO:0000259" key="7">
    <source>
        <dbReference type="PROSITE" id="PS50110"/>
    </source>
</evidence>
<keyword evidence="9" id="KW-1185">Reference proteome</keyword>
<dbReference type="SUPFAM" id="SSF52172">
    <property type="entry name" value="CheY-like"/>
    <property type="match status" value="1"/>
</dbReference>
<dbReference type="GO" id="GO:0043565">
    <property type="term" value="F:sequence-specific DNA binding"/>
    <property type="evidence" value="ECO:0007669"/>
    <property type="project" value="InterPro"/>
</dbReference>
<evidence type="ECO:0000256" key="2">
    <source>
        <dbReference type="ARBA" id="ARBA00022840"/>
    </source>
</evidence>
<name>L8JMF1_9BACT</name>
<dbReference type="PANTHER" id="PTHR32071:SF113">
    <property type="entry name" value="ALGINATE BIOSYNTHESIS TRANSCRIPTIONAL REGULATORY PROTEIN ALGB"/>
    <property type="match status" value="1"/>
</dbReference>
<dbReference type="Pfam" id="PF25601">
    <property type="entry name" value="AAA_lid_14"/>
    <property type="match status" value="1"/>
</dbReference>
<dbReference type="InterPro" id="IPR009057">
    <property type="entry name" value="Homeodomain-like_sf"/>
</dbReference>
<dbReference type="SUPFAM" id="SSF52540">
    <property type="entry name" value="P-loop containing nucleoside triphosphate hydrolases"/>
    <property type="match status" value="1"/>
</dbReference>
<dbReference type="PATRIC" id="fig|1237149.3.peg.3856"/>
<feature type="modified residue" description="4-aspartylphosphate" evidence="5">
    <location>
        <position position="59"/>
    </location>
</feature>
<accession>L8JMF1</accession>
<evidence type="ECO:0000256" key="3">
    <source>
        <dbReference type="ARBA" id="ARBA00023015"/>
    </source>
</evidence>
<dbReference type="PROSITE" id="PS50045">
    <property type="entry name" value="SIGMA54_INTERACT_4"/>
    <property type="match status" value="1"/>
</dbReference>
<dbReference type="InterPro" id="IPR001789">
    <property type="entry name" value="Sig_transdc_resp-reg_receiver"/>
</dbReference>
<reference evidence="8 9" key="1">
    <citation type="submission" date="2012-12" db="EMBL/GenBank/DDBJ databases">
        <title>Genome assembly of Fulvivirga imtechensis AK7.</title>
        <authorList>
            <person name="Nupur N."/>
            <person name="Khatri I."/>
            <person name="Kumar R."/>
            <person name="Subramanian S."/>
            <person name="Pinnaka A."/>
        </authorList>
    </citation>
    <scope>NUCLEOTIDE SEQUENCE [LARGE SCALE GENOMIC DNA]</scope>
    <source>
        <strain evidence="8 9">AK7</strain>
    </source>
</reference>
<keyword evidence="1" id="KW-0547">Nucleotide-binding</keyword>
<feature type="domain" description="Sigma-54 factor interaction" evidence="6">
    <location>
        <begin position="159"/>
        <end position="388"/>
    </location>
</feature>
<dbReference type="GO" id="GO:0000160">
    <property type="term" value="P:phosphorelay signal transduction system"/>
    <property type="evidence" value="ECO:0007669"/>
    <property type="project" value="InterPro"/>
</dbReference>
<dbReference type="Proteomes" id="UP000011135">
    <property type="component" value="Unassembled WGS sequence"/>
</dbReference>
<evidence type="ECO:0000256" key="1">
    <source>
        <dbReference type="ARBA" id="ARBA00022741"/>
    </source>
</evidence>
<evidence type="ECO:0000259" key="6">
    <source>
        <dbReference type="PROSITE" id="PS50045"/>
    </source>
</evidence>
<evidence type="ECO:0000313" key="8">
    <source>
        <dbReference type="EMBL" id="ELR70096.1"/>
    </source>
</evidence>
<dbReference type="Gene3D" id="1.10.8.60">
    <property type="match status" value="1"/>
</dbReference>
<dbReference type="Pfam" id="PF02954">
    <property type="entry name" value="HTH_8"/>
    <property type="match status" value="1"/>
</dbReference>
<keyword evidence="4" id="KW-0804">Transcription</keyword>
<evidence type="ECO:0000256" key="4">
    <source>
        <dbReference type="ARBA" id="ARBA00023163"/>
    </source>
</evidence>
<dbReference type="OrthoDB" id="9782110at2"/>
<gene>
    <name evidence="8" type="ORF">C900_04093</name>
</gene>
<dbReference type="SMART" id="SM00448">
    <property type="entry name" value="REC"/>
    <property type="match status" value="1"/>
</dbReference>
<dbReference type="InterPro" id="IPR058031">
    <property type="entry name" value="AAA_lid_NorR"/>
</dbReference>
<evidence type="ECO:0000313" key="9">
    <source>
        <dbReference type="Proteomes" id="UP000011135"/>
    </source>
</evidence>